<evidence type="ECO:0000313" key="1">
    <source>
        <dbReference type="EMBL" id="BCL40992.1"/>
    </source>
</evidence>
<accession>A0AAU9BMU9</accession>
<dbReference type="EMBL" id="AP023447">
    <property type="protein sequence ID" value="BCL40992.1"/>
    <property type="molecule type" value="Genomic_DNA"/>
</dbReference>
<name>A0AAU9BMU9_9ENTR</name>
<reference evidence="1" key="1">
    <citation type="journal article" date="2020" name="J Glob Antimicrob Resist">
        <title>Genomic characterization of clinical Enterobacter roggenkampii co-harboring blaIMP-1- and blaGES-5-encoding IncP6 and mcr-9-encoding IncHI2 plasmids isolated in Japan.</title>
        <authorList>
            <person name="Umeda K."/>
            <person name="Nakamura H."/>
            <person name="Fukuda A."/>
            <person name="Matsumoto Y."/>
            <person name="Motooka D."/>
            <person name="Nakamura S."/>
            <person name="Yasui Y."/>
            <person name="Yoshida H."/>
            <person name="Kawahara R."/>
        </authorList>
    </citation>
    <scope>NUCLEOTIDE SEQUENCE</scope>
    <source>
        <strain evidence="1">OIPH-N260</strain>
    </source>
</reference>
<dbReference type="Proteomes" id="UP000595858">
    <property type="component" value="Chromosome"/>
</dbReference>
<protein>
    <submittedName>
        <fullName evidence="1">Uncharacterized protein</fullName>
    </submittedName>
</protein>
<proteinExistence type="predicted"/>
<dbReference type="AlphaFoldDB" id="A0AAU9BMU9"/>
<evidence type="ECO:0000313" key="2">
    <source>
        <dbReference type="Proteomes" id="UP000595858"/>
    </source>
</evidence>
<organism evidence="1 2">
    <name type="scientific">Enterobacter roggenkampii</name>
    <dbReference type="NCBI Taxonomy" id="1812935"/>
    <lineage>
        <taxon>Bacteria</taxon>
        <taxon>Pseudomonadati</taxon>
        <taxon>Pseudomonadota</taxon>
        <taxon>Gammaproteobacteria</taxon>
        <taxon>Enterobacterales</taxon>
        <taxon>Enterobacteriaceae</taxon>
        <taxon>Enterobacter</taxon>
        <taxon>Enterobacter cloacae complex</taxon>
    </lineage>
</organism>
<gene>
    <name evidence="1" type="ORF">OIPHN260_04940</name>
</gene>
<sequence>MAISKCGNPIEARKTPLNATTIDAAAIKTLLAVLCFELRESRVKMDDAVSASQNPCVMENQLTSGTLIPAALNKVCKAVKM</sequence>